<reference evidence="8 9" key="1">
    <citation type="submission" date="2022-07" db="EMBL/GenBank/DDBJ databases">
        <title>Genome-wide signatures of adaptation to extreme environments.</title>
        <authorList>
            <person name="Cho C.H."/>
            <person name="Yoon H.S."/>
        </authorList>
    </citation>
    <scope>NUCLEOTIDE SEQUENCE [LARGE SCALE GENOMIC DNA]</scope>
    <source>
        <strain evidence="8 9">108.79 E11</strain>
    </source>
</reference>
<dbReference type="GO" id="GO:0031369">
    <property type="term" value="F:translation initiation factor binding"/>
    <property type="evidence" value="ECO:0007669"/>
    <property type="project" value="InterPro"/>
</dbReference>
<feature type="compositionally biased region" description="Acidic residues" evidence="6">
    <location>
        <begin position="191"/>
        <end position="204"/>
    </location>
</feature>
<name>A0AAV9IE60_9RHOD</name>
<evidence type="ECO:0000313" key="9">
    <source>
        <dbReference type="Proteomes" id="UP001300502"/>
    </source>
</evidence>
<keyword evidence="1 4" id="KW-0963">Cytoplasm</keyword>
<dbReference type="Proteomes" id="UP001300502">
    <property type="component" value="Unassembled WGS sequence"/>
</dbReference>
<dbReference type="PANTHER" id="PTHR13937">
    <property type="entry name" value="EUKARYOTIC TRANSLATION INITATION FACTOR 3, SUBUNIT 8 EIF3S8 -RELATED"/>
    <property type="match status" value="1"/>
</dbReference>
<evidence type="ECO:0000256" key="4">
    <source>
        <dbReference type="HAMAP-Rule" id="MF_03002"/>
    </source>
</evidence>
<dbReference type="InterPro" id="IPR008905">
    <property type="entry name" value="EIF3C_N_dom"/>
</dbReference>
<organism evidence="8 9">
    <name type="scientific">Galdieria yellowstonensis</name>
    <dbReference type="NCBI Taxonomy" id="3028027"/>
    <lineage>
        <taxon>Eukaryota</taxon>
        <taxon>Rhodophyta</taxon>
        <taxon>Bangiophyceae</taxon>
        <taxon>Galdieriales</taxon>
        <taxon>Galdieriaceae</taxon>
        <taxon>Galdieria</taxon>
    </lineage>
</organism>
<dbReference type="HAMAP" id="MF_03002">
    <property type="entry name" value="eIF3c"/>
    <property type="match status" value="1"/>
</dbReference>
<dbReference type="SMART" id="SM00088">
    <property type="entry name" value="PINT"/>
    <property type="match status" value="1"/>
</dbReference>
<comment type="subcellular location">
    <subcellularLocation>
        <location evidence="4">Cytoplasm</location>
    </subcellularLocation>
</comment>
<dbReference type="GO" id="GO:0005852">
    <property type="term" value="C:eukaryotic translation initiation factor 3 complex"/>
    <property type="evidence" value="ECO:0007669"/>
    <property type="project" value="UniProtKB-UniRule"/>
</dbReference>
<protein>
    <recommendedName>
        <fullName evidence="4">Eukaryotic translation initiation factor 3 subunit C</fullName>
        <shortName evidence="4">eIF3c</shortName>
    </recommendedName>
    <alternativeName>
        <fullName evidence="4">Eukaryotic translation initiation factor 3 subunit 8</fullName>
    </alternativeName>
</protein>
<keyword evidence="9" id="KW-1185">Reference proteome</keyword>
<feature type="region of interest" description="Disordered" evidence="6">
    <location>
        <begin position="185"/>
        <end position="293"/>
    </location>
</feature>
<evidence type="ECO:0000256" key="2">
    <source>
        <dbReference type="ARBA" id="ARBA00022540"/>
    </source>
</evidence>
<dbReference type="InterPro" id="IPR000717">
    <property type="entry name" value="PCI_dom"/>
</dbReference>
<gene>
    <name evidence="8" type="ORF">GAYE_SCF16G3608</name>
</gene>
<dbReference type="Pfam" id="PF26569">
    <property type="entry name" value="EIF3CL_C"/>
    <property type="match status" value="1"/>
</dbReference>
<feature type="compositionally biased region" description="Basic and acidic residues" evidence="6">
    <location>
        <begin position="50"/>
        <end position="68"/>
    </location>
</feature>
<evidence type="ECO:0000313" key="8">
    <source>
        <dbReference type="EMBL" id="KAK4525699.1"/>
    </source>
</evidence>
<dbReference type="Pfam" id="PF01399">
    <property type="entry name" value="PCI"/>
    <property type="match status" value="1"/>
</dbReference>
<evidence type="ECO:0000256" key="1">
    <source>
        <dbReference type="ARBA" id="ARBA00022490"/>
    </source>
</evidence>
<dbReference type="GO" id="GO:0003723">
    <property type="term" value="F:RNA binding"/>
    <property type="evidence" value="ECO:0007669"/>
    <property type="project" value="InterPro"/>
</dbReference>
<dbReference type="InterPro" id="IPR027516">
    <property type="entry name" value="EIF3C"/>
</dbReference>
<comment type="similarity">
    <text evidence="4">Belongs to the eIF-3 subunit C family.</text>
</comment>
<dbReference type="GO" id="GO:0033290">
    <property type="term" value="C:eukaryotic 48S preinitiation complex"/>
    <property type="evidence" value="ECO:0007669"/>
    <property type="project" value="UniProtKB-UniRule"/>
</dbReference>
<dbReference type="EMBL" id="JANCYU010000033">
    <property type="protein sequence ID" value="KAK4525699.1"/>
    <property type="molecule type" value="Genomic_DNA"/>
</dbReference>
<feature type="domain" description="PCI" evidence="7">
    <location>
        <begin position="713"/>
        <end position="891"/>
    </location>
</feature>
<dbReference type="GO" id="GO:0003743">
    <property type="term" value="F:translation initiation factor activity"/>
    <property type="evidence" value="ECO:0007669"/>
    <property type="project" value="UniProtKB-UniRule"/>
</dbReference>
<comment type="function">
    <text evidence="4">Component of the eukaryotic translation initiation factor 3 (eIF-3) complex, which is involved in protein synthesis of a specialized repertoire of mRNAs and, together with other initiation factors, stimulates binding of mRNA and methionyl-tRNAi to the 40S ribosome. The eIF-3 complex specifically targets and initiates translation of a subset of mRNAs involved in cell proliferation.</text>
</comment>
<dbReference type="PANTHER" id="PTHR13937:SF0">
    <property type="entry name" value="EUKARYOTIC TRANSLATION INITIATION FACTOR 3 SUBUNIT C-RELATED"/>
    <property type="match status" value="1"/>
</dbReference>
<feature type="compositionally biased region" description="Acidic residues" evidence="6">
    <location>
        <begin position="211"/>
        <end position="228"/>
    </location>
</feature>
<dbReference type="InterPro" id="IPR058999">
    <property type="entry name" value="EIF3CL_C"/>
</dbReference>
<dbReference type="GO" id="GO:0016282">
    <property type="term" value="C:eukaryotic 43S preinitiation complex"/>
    <property type="evidence" value="ECO:0007669"/>
    <property type="project" value="UniProtKB-UniRule"/>
</dbReference>
<dbReference type="GO" id="GO:0001732">
    <property type="term" value="P:formation of cytoplasmic translation initiation complex"/>
    <property type="evidence" value="ECO:0007669"/>
    <property type="project" value="UniProtKB-UniRule"/>
</dbReference>
<accession>A0AAV9IE60</accession>
<proteinExistence type="inferred from homology"/>
<feature type="compositionally biased region" description="Low complexity" evidence="6">
    <location>
        <begin position="262"/>
        <end position="274"/>
    </location>
</feature>
<dbReference type="InterPro" id="IPR036390">
    <property type="entry name" value="WH_DNA-bd_sf"/>
</dbReference>
<evidence type="ECO:0000256" key="5">
    <source>
        <dbReference type="SAM" id="Coils"/>
    </source>
</evidence>
<dbReference type="Pfam" id="PF05470">
    <property type="entry name" value="eIF-3c_N"/>
    <property type="match status" value="2"/>
</dbReference>
<sequence length="963" mass="110285">MTSRFFATGDTSSSESETEYSEESYASGDESSEAESNEEGKGTGLQVGERLARYLRDSDSEEGEEKRVVRSAKTKQQEALVSIIQQLKNHIKISDWISIQSDFDALNRQLTKYYRLDALNDTKKEPPKAYISAIVLLEDFLNKTAENKDKKLSKTNTKAFNAVKQRLKKNNREWEEQIRKFRESGAVPGEDLFDEAEGESSGVDEEQKGETDEESWDDSGVESSEDLEEKPPTSGGSQWLLKTGRKSSQAVVSQKEKKKSKSQAVQQQSTQSLKDSTDSVPAMASKDFGIPEDLPESAVDQKLVEIIATRGRKGTSKRESLLQLELLLKAAKNLVQEMEILFQIISTHFDMIPAAVGFMSPDNWRNCVQCIEKILNLAFEHETQVRFVVHYPSTEALDVSVPLRGSSEEKPNSTEDLSEAKVSLDKEDKRKIVRGDLATVLERIDDDLFRAWQGTDAYLPEYVERLKDEFILLKLLSRAQTYFEKEGELERAARIACRRIQHLYYKPDELLVGMIQSSLQNTRKQHEQSREEGDNQDWVSLDPVLSGLVYQEEVEDDSFRLPIPELPIVQRPLKGEQALLRLAVLVYRYGHESLKSIVILCQIYHHALENRFYEARDMLLMSHLQESIGMLELPLQILFNRAMAQLGLCAFRHGLAQETLYCLQELCTPVHTGLGSSTVARLRELLAQGIVQQRGHEKSVEQERLERNYQIPYHMYLPVDFIEMAHLIAAMVIEVPSLTRAEAQNEAPQKRKIYSRVFQHFLRNSIRQAYPSPPENTRDYIMSASRAFIRGHWKEAYHYIASIRAWESVDTNWTQSTLPIWRNIIQMESLRTFIHSYASYFDSLSVKFLSEWFELSPSRVHSLISKMIMNEELQASWDQPSGCVLMKRWEPNRLQSLCLQLTEKCNQLIDYNERLLDARSGGQTLKTEEREELLKSASHWATNAAGMKKSNAESWLKNRTAAS</sequence>
<evidence type="ECO:0000259" key="7">
    <source>
        <dbReference type="PROSITE" id="PS50250"/>
    </source>
</evidence>
<feature type="coiled-coil region" evidence="5">
    <location>
        <begin position="157"/>
        <end position="184"/>
    </location>
</feature>
<keyword evidence="2 4" id="KW-0396">Initiation factor</keyword>
<comment type="subunit">
    <text evidence="4">Component of the eukaryotic translation initiation factor 3 (eIF-3) complex.</text>
</comment>
<dbReference type="SUPFAM" id="SSF46785">
    <property type="entry name" value="Winged helix' DNA-binding domain"/>
    <property type="match status" value="1"/>
</dbReference>
<evidence type="ECO:0000256" key="6">
    <source>
        <dbReference type="SAM" id="MobiDB-lite"/>
    </source>
</evidence>
<keyword evidence="3 4" id="KW-0648">Protein biosynthesis</keyword>
<dbReference type="PROSITE" id="PS50250">
    <property type="entry name" value="PCI"/>
    <property type="match status" value="1"/>
</dbReference>
<keyword evidence="5" id="KW-0175">Coiled coil</keyword>
<feature type="region of interest" description="Disordered" evidence="6">
    <location>
        <begin position="1"/>
        <end position="72"/>
    </location>
</feature>
<comment type="caution">
    <text evidence="8">The sequence shown here is derived from an EMBL/GenBank/DDBJ whole genome shotgun (WGS) entry which is preliminary data.</text>
</comment>
<evidence type="ECO:0000256" key="3">
    <source>
        <dbReference type="ARBA" id="ARBA00022917"/>
    </source>
</evidence>
<dbReference type="AlphaFoldDB" id="A0AAV9IE60"/>